<dbReference type="EMBL" id="CAXJRC010000044">
    <property type="protein sequence ID" value="CAL2108331.1"/>
    <property type="molecule type" value="Genomic_DNA"/>
</dbReference>
<evidence type="ECO:0000256" key="1">
    <source>
        <dbReference type="SAM" id="SignalP"/>
    </source>
</evidence>
<keyword evidence="1" id="KW-0732">Signal</keyword>
<feature type="chain" id="PRO_5046453761" evidence="1">
    <location>
        <begin position="31"/>
        <end position="275"/>
    </location>
</feature>
<accession>A0ABP1FEW5</accession>
<feature type="signal peptide" evidence="1">
    <location>
        <begin position="1"/>
        <end position="30"/>
    </location>
</feature>
<gene>
    <name evidence="2" type="ORF">T190115A13A_70104</name>
</gene>
<organism evidence="2 3">
    <name type="scientific">Tenacibaculum vairaonense</name>
    <dbReference type="NCBI Taxonomy" id="3137860"/>
    <lineage>
        <taxon>Bacteria</taxon>
        <taxon>Pseudomonadati</taxon>
        <taxon>Bacteroidota</taxon>
        <taxon>Flavobacteriia</taxon>
        <taxon>Flavobacteriales</taxon>
        <taxon>Flavobacteriaceae</taxon>
        <taxon>Tenacibaculum</taxon>
    </lineage>
</organism>
<comment type="caution">
    <text evidence="2">The sequence shown here is derived from an EMBL/GenBank/DDBJ whole genome shotgun (WGS) entry which is preliminary data.</text>
</comment>
<evidence type="ECO:0000313" key="2">
    <source>
        <dbReference type="EMBL" id="CAL2108331.1"/>
    </source>
</evidence>
<reference evidence="2 3" key="1">
    <citation type="submission" date="2024-05" db="EMBL/GenBank/DDBJ databases">
        <authorList>
            <person name="Duchaud E."/>
        </authorList>
    </citation>
    <scope>NUCLEOTIDE SEQUENCE [LARGE SCALE GENOMIC DNA]</scope>
    <source>
        <strain evidence="2">Ena-SAMPLE-TAB-13-05-2024-13:56:06:370-140305</strain>
    </source>
</reference>
<protein>
    <submittedName>
        <fullName evidence="2">Uncharacterized protein</fullName>
    </submittedName>
</protein>
<sequence>MKGLHLPNKMNFIKYSFIAFIALSVFSSCSNDDNLVPPSEPEVVSNNDDTTNENVDHGESFVLETKTDFFINADGTVNILIKGKYNEGTNPQIISRGIIYKEGTTTPENSDKTVLIFNNEEVNTAIKELSKGKTYTIRGFLKDSKGKYTYSNSITASTDVDATTSRSLKLEFDSNKFSPISLSTFEAEPTIISWIKISKVLKEEPQEYGAEYSIHEDFSDAKVIYIDTTKNFNGTNYIVNNSDNIQTNTKYYVRPIAKYADGTLVKGAVSTVETK</sequence>
<proteinExistence type="predicted"/>
<name>A0ABP1FEW5_9FLAO</name>
<dbReference type="RefSeq" id="WP_348706741.1">
    <property type="nucleotide sequence ID" value="NZ_CAXIYA010000038.1"/>
</dbReference>
<dbReference type="Proteomes" id="UP001497602">
    <property type="component" value="Unassembled WGS sequence"/>
</dbReference>
<evidence type="ECO:0000313" key="3">
    <source>
        <dbReference type="Proteomes" id="UP001497602"/>
    </source>
</evidence>
<keyword evidence="3" id="KW-1185">Reference proteome</keyword>
<dbReference type="PROSITE" id="PS51257">
    <property type="entry name" value="PROKAR_LIPOPROTEIN"/>
    <property type="match status" value="1"/>
</dbReference>